<comment type="caution">
    <text evidence="2">The sequence shown here is derived from an EMBL/GenBank/DDBJ whole genome shotgun (WGS) entry which is preliminary data.</text>
</comment>
<evidence type="ECO:0000313" key="3">
    <source>
        <dbReference type="Proteomes" id="UP001148786"/>
    </source>
</evidence>
<sequence length="433" mass="49569">MSIKTLPPELLYDVVADVVAGYVDWAITCPPRGGWETMKSGSEHDFGSDDEEDEFDEDDDASYEEDEEGHDGEVFEQELEDASPPLPPQDDFCSTPTGLDSLHVDTSQEDSDDDDNLEFDVSEDGHTIDPEDAFQIWCLIESKERLPENHILSLLSVDHSIRETTTKILEDALGVERGADGSLHPNPWPTLRLLRKRYRIGHTQPFTLSHFPEYYGPMTPFIEGYLSLAGMTYFLRNMYRLVLFDNERRRDVVTSMLSMAGTPSEILQPVLRTRIARRAYISMVHMRRYISVSIHCSTITDTYKEIFSLCGTRRNPGFVVHEDKVPIFKQAVHDFALFDFKHMDRKPYPELPGILVDLSGVIHLLSSIKKLKYVSEFRRVDEVMEVVAEVTALLERWKVRLEISSYIVLEDWPDMDVSVSDLVERPLSPLLSD</sequence>
<protein>
    <submittedName>
        <fullName evidence="2">Uncharacterized protein</fullName>
    </submittedName>
</protein>
<organism evidence="2 3">
    <name type="scientific">Agrocybe chaxingu</name>
    <dbReference type="NCBI Taxonomy" id="84603"/>
    <lineage>
        <taxon>Eukaryota</taxon>
        <taxon>Fungi</taxon>
        <taxon>Dikarya</taxon>
        <taxon>Basidiomycota</taxon>
        <taxon>Agaricomycotina</taxon>
        <taxon>Agaricomycetes</taxon>
        <taxon>Agaricomycetidae</taxon>
        <taxon>Agaricales</taxon>
        <taxon>Agaricineae</taxon>
        <taxon>Strophariaceae</taxon>
        <taxon>Agrocybe</taxon>
    </lineage>
</organism>
<dbReference type="OrthoDB" id="3028554at2759"/>
<feature type="compositionally biased region" description="Acidic residues" evidence="1">
    <location>
        <begin position="107"/>
        <end position="118"/>
    </location>
</feature>
<evidence type="ECO:0000256" key="1">
    <source>
        <dbReference type="SAM" id="MobiDB-lite"/>
    </source>
</evidence>
<proteinExistence type="predicted"/>
<keyword evidence="3" id="KW-1185">Reference proteome</keyword>
<gene>
    <name evidence="2" type="ORF">NLJ89_g709</name>
</gene>
<dbReference type="Proteomes" id="UP001148786">
    <property type="component" value="Unassembled WGS sequence"/>
</dbReference>
<name>A0A9W8N1F2_9AGAR</name>
<evidence type="ECO:0000313" key="2">
    <source>
        <dbReference type="EMBL" id="KAJ3517115.1"/>
    </source>
</evidence>
<dbReference type="AlphaFoldDB" id="A0A9W8N1F2"/>
<feature type="region of interest" description="Disordered" evidence="1">
    <location>
        <begin position="32"/>
        <end position="118"/>
    </location>
</feature>
<reference evidence="2" key="1">
    <citation type="submission" date="2022-07" db="EMBL/GenBank/DDBJ databases">
        <title>Genome Sequence of Agrocybe chaxingu.</title>
        <authorList>
            <person name="Buettner E."/>
        </authorList>
    </citation>
    <scope>NUCLEOTIDE SEQUENCE</scope>
    <source>
        <strain evidence="2">MP-N11</strain>
    </source>
</reference>
<accession>A0A9W8N1F2</accession>
<feature type="compositionally biased region" description="Acidic residues" evidence="1">
    <location>
        <begin position="48"/>
        <end position="81"/>
    </location>
</feature>
<dbReference type="EMBL" id="JANKHO010000030">
    <property type="protein sequence ID" value="KAJ3517115.1"/>
    <property type="molecule type" value="Genomic_DNA"/>
</dbReference>